<evidence type="ECO:0000259" key="2">
    <source>
        <dbReference type="Pfam" id="PF06724"/>
    </source>
</evidence>
<dbReference type="Proteomes" id="UP000252770">
    <property type="component" value="Unassembled WGS sequence"/>
</dbReference>
<keyword evidence="1" id="KW-0472">Membrane</keyword>
<feature type="transmembrane region" description="Helical" evidence="1">
    <location>
        <begin position="254"/>
        <end position="277"/>
    </location>
</feature>
<feature type="transmembrane region" description="Helical" evidence="1">
    <location>
        <begin position="81"/>
        <end position="103"/>
    </location>
</feature>
<feature type="domain" description="DUF1206" evidence="2">
    <location>
        <begin position="40"/>
        <end position="107"/>
    </location>
</feature>
<feature type="transmembrane region" description="Helical" evidence="1">
    <location>
        <begin position="36"/>
        <end position="61"/>
    </location>
</feature>
<feature type="transmembrane region" description="Helical" evidence="1">
    <location>
        <begin position="165"/>
        <end position="186"/>
    </location>
</feature>
<dbReference type="AlphaFoldDB" id="A0A367YS65"/>
<evidence type="ECO:0000313" key="4">
    <source>
        <dbReference type="Proteomes" id="UP000252770"/>
    </source>
</evidence>
<dbReference type="RefSeq" id="WP_114127568.1">
    <property type="nucleotide sequence ID" value="NZ_QOUI01000010.1"/>
</dbReference>
<dbReference type="InterPro" id="IPR009597">
    <property type="entry name" value="DUF1206"/>
</dbReference>
<keyword evidence="4" id="KW-1185">Reference proteome</keyword>
<feature type="transmembrane region" description="Helical" evidence="1">
    <location>
        <begin position="207"/>
        <end position="234"/>
    </location>
</feature>
<reference evidence="3 4" key="1">
    <citation type="submission" date="2018-07" db="EMBL/GenBank/DDBJ databases">
        <title>Desertimonas flava gen. nov. sp. nov.</title>
        <authorList>
            <person name="Liu S."/>
        </authorList>
    </citation>
    <scope>NUCLEOTIDE SEQUENCE [LARGE SCALE GENOMIC DNA]</scope>
    <source>
        <strain evidence="3 4">16Sb5-5</strain>
    </source>
</reference>
<feature type="domain" description="DUF1206" evidence="2">
    <location>
        <begin position="211"/>
        <end position="278"/>
    </location>
</feature>
<feature type="domain" description="DUF1206" evidence="2">
    <location>
        <begin position="125"/>
        <end position="191"/>
    </location>
</feature>
<accession>A0A367YS65</accession>
<sequence length="283" mass="29332">MGIDEATGGVREKADEAQDAAQDAGRAIQDNPLYRWLVTVGLVAYGVVHLLVAWLAVQLTFGGSQEQASNTGAMQELAEQPFGGIMLVVVAVGLLTLSLWQLLEAALGHLDRTDLERVRKRLSSLGRAVLYAALGVSALLTALGSGGGGGGAEKSLTGRLLGHPAGVVMVLLGAAAIAAVAVAMGLKGVRRKFREDLRGDPGTVGTVLGVLGHVAKAIAFLVVASLFVAAAVTHDPNRAGGLDVAFKAVRDQPFGVVLLLLMAFGVACYGLYCFFWARRPAHG</sequence>
<feature type="transmembrane region" description="Helical" evidence="1">
    <location>
        <begin position="124"/>
        <end position="145"/>
    </location>
</feature>
<dbReference type="EMBL" id="QOUI01000010">
    <property type="protein sequence ID" value="RCK68597.1"/>
    <property type="molecule type" value="Genomic_DNA"/>
</dbReference>
<evidence type="ECO:0000313" key="3">
    <source>
        <dbReference type="EMBL" id="RCK68597.1"/>
    </source>
</evidence>
<proteinExistence type="predicted"/>
<dbReference type="Pfam" id="PF06724">
    <property type="entry name" value="DUF1206"/>
    <property type="match status" value="3"/>
</dbReference>
<keyword evidence="1" id="KW-0812">Transmembrane</keyword>
<comment type="caution">
    <text evidence="3">The sequence shown here is derived from an EMBL/GenBank/DDBJ whole genome shotgun (WGS) entry which is preliminary data.</text>
</comment>
<keyword evidence="1" id="KW-1133">Transmembrane helix</keyword>
<organism evidence="3 4">
    <name type="scientific">Desertihabitans brevis</name>
    <dbReference type="NCBI Taxonomy" id="2268447"/>
    <lineage>
        <taxon>Bacteria</taxon>
        <taxon>Bacillati</taxon>
        <taxon>Actinomycetota</taxon>
        <taxon>Actinomycetes</taxon>
        <taxon>Propionibacteriales</taxon>
        <taxon>Propionibacteriaceae</taxon>
        <taxon>Desertihabitans</taxon>
    </lineage>
</organism>
<evidence type="ECO:0000256" key="1">
    <source>
        <dbReference type="SAM" id="Phobius"/>
    </source>
</evidence>
<name>A0A367YS65_9ACTN</name>
<protein>
    <submittedName>
        <fullName evidence="3">DUF1206 domain-containing protein</fullName>
    </submittedName>
</protein>
<gene>
    <name evidence="3" type="ORF">DT076_15320</name>
</gene>